<dbReference type="SUPFAM" id="SSF49899">
    <property type="entry name" value="Concanavalin A-like lectins/glucanases"/>
    <property type="match status" value="1"/>
</dbReference>
<dbReference type="Proteomes" id="UP000198381">
    <property type="component" value="Unassembled WGS sequence"/>
</dbReference>
<evidence type="ECO:0000313" key="2">
    <source>
        <dbReference type="Proteomes" id="UP000198381"/>
    </source>
</evidence>
<dbReference type="Gene3D" id="2.60.120.200">
    <property type="match status" value="1"/>
</dbReference>
<keyword evidence="2" id="KW-1185">Reference proteome</keyword>
<gene>
    <name evidence="1" type="ORF">B0A81_18660</name>
</gene>
<dbReference type="EMBL" id="MUHD01000036">
    <property type="protein sequence ID" value="OXB03365.1"/>
    <property type="molecule type" value="Genomic_DNA"/>
</dbReference>
<comment type="caution">
    <text evidence="1">The sequence shown here is derived from an EMBL/GenBank/DDBJ whole genome shotgun (WGS) entry which is preliminary data.</text>
</comment>
<reference evidence="1 2" key="1">
    <citation type="submission" date="2016-11" db="EMBL/GenBank/DDBJ databases">
        <title>Whole genomes of Flavobacteriaceae.</title>
        <authorList>
            <person name="Stine C."/>
            <person name="Li C."/>
            <person name="Tadesse D."/>
        </authorList>
    </citation>
    <scope>NUCLEOTIDE SEQUENCE [LARGE SCALE GENOMIC DNA]</scope>
    <source>
        <strain evidence="1 2">CCUG 60112</strain>
    </source>
</reference>
<proteinExistence type="predicted"/>
<protein>
    <submittedName>
        <fullName evidence="1">Uncharacterized protein</fullName>
    </submittedName>
</protein>
<sequence>MMLFISLGMHQKIYAQLYGDFPYHQSFTSGVKPSEVLLPAGSGANSAKFTATGLELTPAENFKFGAVIIDNKIFNSSVGIKISFNYAIYGGTGADGISVFLFDAAVNPVISGSAGAGLGYAFRRANNSNSGNRKEGLSGAYLGIALDVFGNFKHMRFNTDERVNGIDMPGILWKDFARSHVTLRGARGNSFDSNGKGEGYTGYPVLTTLGTLEGSRFNSLLSGAVLNSSTGAYDISVTYPGDRFDIRSGVYAPFVRSPGYRKAFIDMTPNPLGGYNVTVKIQHQNIVSTVIDNYWYRTSITYKENANPDASDFNNLNVRGADTKHTIDASIPENFRIGFAASTGSFNDIHKIWNLDISLPFAAKANDDTGETCKSTTFTLSPLTNDIAYAGPTTGTPGGSQENIDKTQFMFINSDGSAAANPYQVTDSQGTFSYSPVTGAVTFFPLSSFSGKASIKYSIKGKSYPNGTFQPYGDEAFRSAPAEITITVLKCKIITNPVLPSKL</sequence>
<organism evidence="1 2">
    <name type="scientific">Flavobacterium plurextorum</name>
    <dbReference type="NCBI Taxonomy" id="1114867"/>
    <lineage>
        <taxon>Bacteria</taxon>
        <taxon>Pseudomonadati</taxon>
        <taxon>Bacteroidota</taxon>
        <taxon>Flavobacteriia</taxon>
        <taxon>Flavobacteriales</taxon>
        <taxon>Flavobacteriaceae</taxon>
        <taxon>Flavobacterium</taxon>
    </lineage>
</organism>
<name>A0ABX4CR76_9FLAO</name>
<dbReference type="InterPro" id="IPR013320">
    <property type="entry name" value="ConA-like_dom_sf"/>
</dbReference>
<evidence type="ECO:0000313" key="1">
    <source>
        <dbReference type="EMBL" id="OXB03365.1"/>
    </source>
</evidence>
<dbReference type="RefSeq" id="WP_123922211.1">
    <property type="nucleotide sequence ID" value="NZ_MUHD01000036.1"/>
</dbReference>
<accession>A0ABX4CR76</accession>